<evidence type="ECO:0000256" key="1">
    <source>
        <dbReference type="SAM" id="SignalP"/>
    </source>
</evidence>
<name>F4A1K4_MAHA5</name>
<organism evidence="2 3">
    <name type="scientific">Mahella australiensis (strain DSM 15567 / CIP 107919 / 50-1 BON)</name>
    <dbReference type="NCBI Taxonomy" id="697281"/>
    <lineage>
        <taxon>Bacteria</taxon>
        <taxon>Bacillati</taxon>
        <taxon>Bacillota</taxon>
        <taxon>Clostridia</taxon>
        <taxon>Thermoanaerobacterales</taxon>
        <taxon>Thermoanaerobacterales Family IV. Incertae Sedis</taxon>
        <taxon>Mahella</taxon>
    </lineage>
</organism>
<dbReference type="RefSeq" id="WP_013780468.1">
    <property type="nucleotide sequence ID" value="NC_015520.1"/>
</dbReference>
<dbReference type="eggNOG" id="ENOG502ZTHK">
    <property type="taxonomic scope" value="Bacteria"/>
</dbReference>
<dbReference type="STRING" id="697281.Mahau_0840"/>
<proteinExistence type="predicted"/>
<dbReference type="EMBL" id="CP002360">
    <property type="protein sequence ID" value="AEE96038.1"/>
    <property type="molecule type" value="Genomic_DNA"/>
</dbReference>
<dbReference type="AlphaFoldDB" id="F4A1K4"/>
<sequence length="181" mass="20159">MSKKLCLTVSVLVMTLLLMPMYTSTVYAAPLDKARTYSAVPTEGTPSEYPDYGVGYHYGSGILQQANSYSVGTSDAGYLLACRSMIMQQPGAYVLKAVGESIANKVVDKVSYNLYFQMWDGYKWVTIGSESYAEYNSDTAISMHYKSVSPQKYYRVTTYHYVLDNGQADINSTTTGYIYVE</sequence>
<dbReference type="KEGG" id="mas:Mahau_0840"/>
<dbReference type="Proteomes" id="UP000008457">
    <property type="component" value="Chromosome"/>
</dbReference>
<reference evidence="3" key="1">
    <citation type="submission" date="2010-11" db="EMBL/GenBank/DDBJ databases">
        <title>The complete genome of Mahella australiensis DSM 15567.</title>
        <authorList>
            <consortium name="US DOE Joint Genome Institute (JGI-PGF)"/>
            <person name="Lucas S."/>
            <person name="Copeland A."/>
            <person name="Lapidus A."/>
            <person name="Bruce D."/>
            <person name="Goodwin L."/>
            <person name="Pitluck S."/>
            <person name="Kyrpides N."/>
            <person name="Mavromatis K."/>
            <person name="Pagani I."/>
            <person name="Ivanova N."/>
            <person name="Teshima H."/>
            <person name="Brettin T."/>
            <person name="Detter J.C."/>
            <person name="Han C."/>
            <person name="Tapia R."/>
            <person name="Land M."/>
            <person name="Hauser L."/>
            <person name="Markowitz V."/>
            <person name="Cheng J.-F."/>
            <person name="Hugenholtz P."/>
            <person name="Woyke T."/>
            <person name="Wu D."/>
            <person name="Spring S."/>
            <person name="Pukall R."/>
            <person name="Steenblock K."/>
            <person name="Schneider S."/>
            <person name="Klenk H.-P."/>
            <person name="Eisen J.A."/>
        </authorList>
    </citation>
    <scope>NUCLEOTIDE SEQUENCE [LARGE SCALE GENOMIC DNA]</scope>
    <source>
        <strain evidence="3">DSM 15567 / CIP 107919 / 50-1 BON</strain>
    </source>
</reference>
<keyword evidence="3" id="KW-1185">Reference proteome</keyword>
<gene>
    <name evidence="2" type="ordered locus">Mahau_0840</name>
</gene>
<accession>F4A1K4</accession>
<feature type="signal peptide" evidence="1">
    <location>
        <begin position="1"/>
        <end position="28"/>
    </location>
</feature>
<evidence type="ECO:0000313" key="2">
    <source>
        <dbReference type="EMBL" id="AEE96038.1"/>
    </source>
</evidence>
<dbReference type="HOGENOM" id="CLU_1487347_0_0_9"/>
<dbReference type="OrthoDB" id="1798553at2"/>
<protein>
    <submittedName>
        <fullName evidence="2">Uncharacterized protein</fullName>
    </submittedName>
</protein>
<evidence type="ECO:0000313" key="3">
    <source>
        <dbReference type="Proteomes" id="UP000008457"/>
    </source>
</evidence>
<reference evidence="2 3" key="2">
    <citation type="journal article" date="2011" name="Stand. Genomic Sci.">
        <title>Complete genome sequence of Mahella australiensis type strain (50-1 BON).</title>
        <authorList>
            <person name="Sikorski J."/>
            <person name="Teshima H."/>
            <person name="Nolan M."/>
            <person name="Lucas S."/>
            <person name="Hammon N."/>
            <person name="Deshpande S."/>
            <person name="Cheng J.F."/>
            <person name="Pitluck S."/>
            <person name="Liolios K."/>
            <person name="Pagani I."/>
            <person name="Ivanova N."/>
            <person name="Huntemann M."/>
            <person name="Mavromatis K."/>
            <person name="Ovchinikova G."/>
            <person name="Pati A."/>
            <person name="Tapia R."/>
            <person name="Han C."/>
            <person name="Goodwin L."/>
            <person name="Chen A."/>
            <person name="Palaniappan K."/>
            <person name="Land M."/>
            <person name="Hauser L."/>
            <person name="Ngatchou-Djao O.D."/>
            <person name="Rohde M."/>
            <person name="Pukall R."/>
            <person name="Spring S."/>
            <person name="Abt B."/>
            <person name="Goker M."/>
            <person name="Detter J.C."/>
            <person name="Woyke T."/>
            <person name="Bristow J."/>
            <person name="Markowitz V."/>
            <person name="Hugenholtz P."/>
            <person name="Eisen J.A."/>
            <person name="Kyrpides N.C."/>
            <person name="Klenk H.P."/>
            <person name="Lapidus A."/>
        </authorList>
    </citation>
    <scope>NUCLEOTIDE SEQUENCE [LARGE SCALE GENOMIC DNA]</scope>
    <source>
        <strain evidence="3">DSM 15567 / CIP 107919 / 50-1 BON</strain>
    </source>
</reference>
<feature type="chain" id="PRO_5003305734" evidence="1">
    <location>
        <begin position="29"/>
        <end position="181"/>
    </location>
</feature>
<keyword evidence="1" id="KW-0732">Signal</keyword>